<dbReference type="Pfam" id="PF00005">
    <property type="entry name" value="ABC_tran"/>
    <property type="match status" value="1"/>
</dbReference>
<dbReference type="Proteomes" id="UP000185680">
    <property type="component" value="Chromosome"/>
</dbReference>
<name>A0A1D8P2K3_9BURK</name>
<protein>
    <recommendedName>
        <fullName evidence="3">ABC transporter domain-containing protein</fullName>
    </recommendedName>
</protein>
<evidence type="ECO:0000259" key="3">
    <source>
        <dbReference type="Pfam" id="PF00005"/>
    </source>
</evidence>
<feature type="domain" description="ABC transporter" evidence="3">
    <location>
        <begin position="12"/>
        <end position="143"/>
    </location>
</feature>
<evidence type="ECO:0000313" key="5">
    <source>
        <dbReference type="Proteomes" id="UP000185680"/>
    </source>
</evidence>
<sequence>MLFEGLSIAIPAGVTLVQGDEQTGKTTLLRILAGELAPSGGWVETQGQRADKQPETYAPMVFRTDPLHTALDQTSPSAWFNTLPDCYPLLNPGMLGALVKDFGLSPHMDKPLYMLSAGSRRKVWISAALASGAALTLIDQPFAALDGPSMRLLREVLQDFSEQAGRACVIADYEAPEGVPLASTIHL</sequence>
<dbReference type="EMBL" id="CP017476">
    <property type="protein sequence ID" value="AOW15601.1"/>
    <property type="molecule type" value="Genomic_DNA"/>
</dbReference>
<evidence type="ECO:0000313" key="4">
    <source>
        <dbReference type="EMBL" id="AOW15601.1"/>
    </source>
</evidence>
<evidence type="ECO:0000256" key="2">
    <source>
        <dbReference type="ARBA" id="ARBA00022840"/>
    </source>
</evidence>
<dbReference type="InterPro" id="IPR003439">
    <property type="entry name" value="ABC_transporter-like_ATP-bd"/>
</dbReference>
<dbReference type="AlphaFoldDB" id="A0A1D8P2K3"/>
<organism evidence="4 5">
    <name type="scientific">Hydrogenophaga crassostreae</name>
    <dbReference type="NCBI Taxonomy" id="1763535"/>
    <lineage>
        <taxon>Bacteria</taxon>
        <taxon>Pseudomonadati</taxon>
        <taxon>Pseudomonadota</taxon>
        <taxon>Betaproteobacteria</taxon>
        <taxon>Burkholderiales</taxon>
        <taxon>Comamonadaceae</taxon>
        <taxon>Hydrogenophaga</taxon>
    </lineage>
</organism>
<dbReference type="PANTHER" id="PTHR43158:SF2">
    <property type="entry name" value="SKFA PEPTIDE EXPORT ATP-BINDING PROTEIN SKFE"/>
    <property type="match status" value="1"/>
</dbReference>
<dbReference type="PANTHER" id="PTHR43158">
    <property type="entry name" value="SKFA PEPTIDE EXPORT ATP-BINDING PROTEIN SKFE"/>
    <property type="match status" value="1"/>
</dbReference>
<dbReference type="GO" id="GO:0016887">
    <property type="term" value="F:ATP hydrolysis activity"/>
    <property type="evidence" value="ECO:0007669"/>
    <property type="project" value="InterPro"/>
</dbReference>
<dbReference type="KEGG" id="hyl:LPB072_12430"/>
<dbReference type="GO" id="GO:0005524">
    <property type="term" value="F:ATP binding"/>
    <property type="evidence" value="ECO:0007669"/>
    <property type="project" value="UniProtKB-KW"/>
</dbReference>
<gene>
    <name evidence="4" type="ORF">LPB072_12430</name>
</gene>
<keyword evidence="1" id="KW-0547">Nucleotide-binding</keyword>
<accession>A0A1D8P2K3</accession>
<dbReference type="STRING" id="1763535.LPB072_12430"/>
<dbReference type="InterPro" id="IPR027417">
    <property type="entry name" value="P-loop_NTPase"/>
</dbReference>
<reference evidence="4 5" key="1">
    <citation type="submission" date="2016-10" db="EMBL/GenBank/DDBJ databases">
        <title>Hydorgenophaga sp. LPB0072 isolated from gastropod.</title>
        <authorList>
            <person name="Kim E."/>
            <person name="Yi H."/>
        </authorList>
    </citation>
    <scope>NUCLEOTIDE SEQUENCE [LARGE SCALE GENOMIC DNA]</scope>
    <source>
        <strain evidence="4 5">LPB0072</strain>
    </source>
</reference>
<keyword evidence="2" id="KW-0067">ATP-binding</keyword>
<evidence type="ECO:0000256" key="1">
    <source>
        <dbReference type="ARBA" id="ARBA00022741"/>
    </source>
</evidence>
<dbReference type="Gene3D" id="3.40.50.300">
    <property type="entry name" value="P-loop containing nucleotide triphosphate hydrolases"/>
    <property type="match status" value="1"/>
</dbReference>
<proteinExistence type="predicted"/>
<dbReference type="SUPFAM" id="SSF52540">
    <property type="entry name" value="P-loop containing nucleoside triphosphate hydrolases"/>
    <property type="match status" value="1"/>
</dbReference>